<keyword evidence="2" id="KW-1185">Reference proteome</keyword>
<accession>A0ABR3PHY7</accession>
<evidence type="ECO:0000313" key="1">
    <source>
        <dbReference type="EMBL" id="KAL1305763.1"/>
    </source>
</evidence>
<dbReference type="RefSeq" id="XP_069202036.1">
    <property type="nucleotide sequence ID" value="XM_069347433.1"/>
</dbReference>
<name>A0ABR3PHY7_9PEZI</name>
<protein>
    <submittedName>
        <fullName evidence="1">Uncharacterized protein</fullName>
    </submittedName>
</protein>
<proteinExistence type="predicted"/>
<reference evidence="1 2" key="1">
    <citation type="submission" date="2024-07" db="EMBL/GenBank/DDBJ databases">
        <title>Draft sequence of the Neodothiora populina.</title>
        <authorList>
            <person name="Drown D.D."/>
            <person name="Schuette U.S."/>
            <person name="Buechlein A.B."/>
            <person name="Rusch D.R."/>
            <person name="Winton L.W."/>
            <person name="Adams G.A."/>
        </authorList>
    </citation>
    <scope>NUCLEOTIDE SEQUENCE [LARGE SCALE GENOMIC DNA]</scope>
    <source>
        <strain evidence="1 2">CPC 39397</strain>
    </source>
</reference>
<dbReference type="Gene3D" id="3.40.630.30">
    <property type="match status" value="1"/>
</dbReference>
<sequence>MPFVVQPVTVADASALASVMTYSRWCDIHWKALFEESTLVEDVAYECAQRLPWNLINGRAKKRHQKTVHKETGEVVAYARWILPQHLSDADKANVIWEDAQVVDVNIEQQHIFKKNFDSVTDDGQIRHLKKDLLNYRSTPLEEVDAKFTKSGPYLGEAHRCSIK</sequence>
<comment type="caution">
    <text evidence="1">The sequence shown here is derived from an EMBL/GenBank/DDBJ whole genome shotgun (WGS) entry which is preliminary data.</text>
</comment>
<dbReference type="GeneID" id="95981041"/>
<dbReference type="Proteomes" id="UP001562354">
    <property type="component" value="Unassembled WGS sequence"/>
</dbReference>
<organism evidence="1 2">
    <name type="scientific">Neodothiora populina</name>
    <dbReference type="NCBI Taxonomy" id="2781224"/>
    <lineage>
        <taxon>Eukaryota</taxon>
        <taxon>Fungi</taxon>
        <taxon>Dikarya</taxon>
        <taxon>Ascomycota</taxon>
        <taxon>Pezizomycotina</taxon>
        <taxon>Dothideomycetes</taxon>
        <taxon>Dothideomycetidae</taxon>
        <taxon>Dothideales</taxon>
        <taxon>Dothioraceae</taxon>
        <taxon>Neodothiora</taxon>
    </lineage>
</organism>
<dbReference type="EMBL" id="JBFMKM010000006">
    <property type="protein sequence ID" value="KAL1305763.1"/>
    <property type="molecule type" value="Genomic_DNA"/>
</dbReference>
<evidence type="ECO:0000313" key="2">
    <source>
        <dbReference type="Proteomes" id="UP001562354"/>
    </source>
</evidence>
<gene>
    <name evidence="1" type="ORF">AAFC00_007342</name>
</gene>